<keyword evidence="2" id="KW-1185">Reference proteome</keyword>
<accession>A0A9X2ERQ6</accession>
<dbReference type="EMBL" id="JALBWM010000154">
    <property type="protein sequence ID" value="MCO1336581.1"/>
    <property type="molecule type" value="Genomic_DNA"/>
</dbReference>
<dbReference type="AlphaFoldDB" id="A0A9X2ERQ6"/>
<dbReference type="Proteomes" id="UP001139028">
    <property type="component" value="Unassembled WGS sequence"/>
</dbReference>
<reference evidence="1" key="1">
    <citation type="journal article" date="2022" name="Arch. Microbiol.">
        <title>Microbulbifer okhotskensis sp. nov., isolated from a deep bottom sediment of the Okhotsk Sea.</title>
        <authorList>
            <person name="Romanenko L."/>
            <person name="Kurilenko V."/>
            <person name="Otstavnykh N."/>
            <person name="Velansky P."/>
            <person name="Isaeva M."/>
            <person name="Mikhailov V."/>
        </authorList>
    </citation>
    <scope>NUCLEOTIDE SEQUENCE</scope>
    <source>
        <strain evidence="1">OS29</strain>
    </source>
</reference>
<sequence length="831" mass="84321">SSITFSDVNTLTAVNADLLGSSSDDAFILQANGDIEAYGMTVSGMSAVDGQAGSNSLDASAYSDGLALTGSDNQVTAGALTFGDITSAITSTLTGSSGADSFTVDGDNAVTSSDIAFTGLTTIDAQGGNDAVTGADGADWTLTGTDNEAVNSSITFNSIENLVAVNADLVATTSNDAFVLQSDADVEVYDMTVSGMSAVDGNGGDDSLDASAYSDGLSLTGTDNQLAAGSLSFYSISSATTSVLTNTHDSAEFELQGEQTLETAGISFSGIEEVNTSGSNDTLVATDSDDNFILKSGGDIRVAGIDFTGLEIVDGAGGSDTVDADGATWTSTSSGSSLVDGSVEAEVNSLTVYFENLEKVSNAGSYVGQDVDGEYDFGALNTMMIGGVTFAGLDSVAAGSGTDTVKGANIDAVWDINDSEHTVSSGGASLTIIGIESISAGSGADEFNLNGGELTGIDTGAGNDIVTLSGTVIDSITLGAGNDSVTVETDIGQEVELTGGTGTDDFQYTLSGATWEIYETGNQVGNFGFAGFEYLDNTTDRITVQTDLAFDFVDGGNTSASFNKNGAGIQFSGMRLGYDGEGDIYVTNSTTETIGGSLLADRAELVVGGDVDIETDVNTLAVVTSGVDINIRVLAAGDLVIDEVDAGRGTVSLASSSFGTLTGETYGDTHITASAVTLGSDTELWTIIGDATNPLRMNVTDALDIYSVSYYEPDFIGQIPTVTSTGDELQSVAGAQASQGLKSAVQNAVEDFSHVDPAIFSAVKPYSSGVDAVNSPEMRLKSGELSPAVASAESEVEVNPQFDTELDAETSDAFSEITGDQGDFSGGSAGH</sequence>
<proteinExistence type="predicted"/>
<organism evidence="1 2">
    <name type="scientific">Microbulbifer okhotskensis</name>
    <dbReference type="NCBI Taxonomy" id="2926617"/>
    <lineage>
        <taxon>Bacteria</taxon>
        <taxon>Pseudomonadati</taxon>
        <taxon>Pseudomonadota</taxon>
        <taxon>Gammaproteobacteria</taxon>
        <taxon>Cellvibrionales</taxon>
        <taxon>Microbulbiferaceae</taxon>
        <taxon>Microbulbifer</taxon>
    </lineage>
</organism>
<feature type="non-terminal residue" evidence="1">
    <location>
        <position position="1"/>
    </location>
</feature>
<protein>
    <submittedName>
        <fullName evidence="1">Uncharacterized protein</fullName>
    </submittedName>
</protein>
<evidence type="ECO:0000313" key="1">
    <source>
        <dbReference type="EMBL" id="MCO1336581.1"/>
    </source>
</evidence>
<name>A0A9X2ERQ6_9GAMM</name>
<evidence type="ECO:0000313" key="2">
    <source>
        <dbReference type="Proteomes" id="UP001139028"/>
    </source>
</evidence>
<dbReference type="PRINTS" id="PR00313">
    <property type="entry name" value="CABNDNGRPT"/>
</dbReference>
<gene>
    <name evidence="1" type="ORF">MO867_19815</name>
</gene>
<dbReference type="Gene3D" id="2.160.20.160">
    <property type="match status" value="1"/>
</dbReference>
<dbReference type="RefSeq" id="WP_252472339.1">
    <property type="nucleotide sequence ID" value="NZ_JALBWM010000154.1"/>
</dbReference>
<comment type="caution">
    <text evidence="1">The sequence shown here is derived from an EMBL/GenBank/DDBJ whole genome shotgun (WGS) entry which is preliminary data.</text>
</comment>